<dbReference type="RefSeq" id="WP_073247147.1">
    <property type="nucleotide sequence ID" value="NZ_FQZX01000004.1"/>
</dbReference>
<evidence type="ECO:0000313" key="8">
    <source>
        <dbReference type="EMBL" id="SHK76201.1"/>
    </source>
</evidence>
<keyword evidence="2" id="KW-0813">Transport</keyword>
<feature type="transmembrane region" description="Helical" evidence="7">
    <location>
        <begin position="335"/>
        <end position="355"/>
    </location>
</feature>
<dbReference type="EMBL" id="FQZX01000004">
    <property type="protein sequence ID" value="SHK76201.1"/>
    <property type="molecule type" value="Genomic_DNA"/>
</dbReference>
<protein>
    <submittedName>
        <fullName evidence="8">Mn2+ and Fe2+ transporters of the NRAMP family</fullName>
    </submittedName>
</protein>
<proteinExistence type="predicted"/>
<reference evidence="9" key="1">
    <citation type="submission" date="2016-11" db="EMBL/GenBank/DDBJ databases">
        <authorList>
            <person name="Varghese N."/>
            <person name="Submissions S."/>
        </authorList>
    </citation>
    <scope>NUCLEOTIDE SEQUENCE [LARGE SCALE GENOMIC DNA]</scope>
    <source>
        <strain evidence="9">DSM 16478</strain>
    </source>
</reference>
<dbReference type="PANTHER" id="PTHR11706:SF33">
    <property type="entry name" value="NATURAL RESISTANCE-ASSOCIATED MACROPHAGE PROTEIN 2"/>
    <property type="match status" value="1"/>
</dbReference>
<organism evidence="8 9">
    <name type="scientific">Maribacter aquivivus</name>
    <dbReference type="NCBI Taxonomy" id="228958"/>
    <lineage>
        <taxon>Bacteria</taxon>
        <taxon>Pseudomonadati</taxon>
        <taxon>Bacteroidota</taxon>
        <taxon>Flavobacteriia</taxon>
        <taxon>Flavobacteriales</taxon>
        <taxon>Flavobacteriaceae</taxon>
        <taxon>Maribacter</taxon>
    </lineage>
</organism>
<dbReference type="GO" id="GO:0015086">
    <property type="term" value="F:cadmium ion transmembrane transporter activity"/>
    <property type="evidence" value="ECO:0007669"/>
    <property type="project" value="TreeGrafter"/>
</dbReference>
<name>A0A1M6V4A1_9FLAO</name>
<evidence type="ECO:0000256" key="6">
    <source>
        <dbReference type="ARBA" id="ARBA00023136"/>
    </source>
</evidence>
<feature type="transmembrane region" description="Helical" evidence="7">
    <location>
        <begin position="246"/>
        <end position="272"/>
    </location>
</feature>
<feature type="transmembrane region" description="Helical" evidence="7">
    <location>
        <begin position="292"/>
        <end position="323"/>
    </location>
</feature>
<evidence type="ECO:0000256" key="1">
    <source>
        <dbReference type="ARBA" id="ARBA00004141"/>
    </source>
</evidence>
<evidence type="ECO:0000256" key="5">
    <source>
        <dbReference type="ARBA" id="ARBA00022989"/>
    </source>
</evidence>
<feature type="transmembrane region" description="Helical" evidence="7">
    <location>
        <begin position="50"/>
        <end position="71"/>
    </location>
</feature>
<gene>
    <name evidence="8" type="ORF">SAMN04488007_3802</name>
</gene>
<feature type="transmembrane region" description="Helical" evidence="7">
    <location>
        <begin position="136"/>
        <end position="154"/>
    </location>
</feature>
<dbReference type="STRING" id="228958.SAMN04488007_3802"/>
<evidence type="ECO:0000256" key="4">
    <source>
        <dbReference type="ARBA" id="ARBA00022847"/>
    </source>
</evidence>
<dbReference type="GO" id="GO:0015293">
    <property type="term" value="F:symporter activity"/>
    <property type="evidence" value="ECO:0007669"/>
    <property type="project" value="UniProtKB-KW"/>
</dbReference>
<dbReference type="GO" id="GO:0005384">
    <property type="term" value="F:manganese ion transmembrane transporter activity"/>
    <property type="evidence" value="ECO:0007669"/>
    <property type="project" value="TreeGrafter"/>
</dbReference>
<keyword evidence="4" id="KW-0769">Symport</keyword>
<keyword evidence="6 7" id="KW-0472">Membrane</keyword>
<keyword evidence="3 7" id="KW-0812">Transmembrane</keyword>
<keyword evidence="9" id="KW-1185">Reference proteome</keyword>
<accession>A0A1M6V4A1</accession>
<dbReference type="NCBIfam" id="NF037982">
    <property type="entry name" value="Nramp_1"/>
    <property type="match status" value="1"/>
</dbReference>
<dbReference type="GO" id="GO:0034755">
    <property type="term" value="P:iron ion transmembrane transport"/>
    <property type="evidence" value="ECO:0007669"/>
    <property type="project" value="TreeGrafter"/>
</dbReference>
<feature type="transmembrane region" description="Helical" evidence="7">
    <location>
        <begin position="395"/>
        <end position="420"/>
    </location>
</feature>
<dbReference type="OrthoDB" id="9787548at2"/>
<keyword evidence="5 7" id="KW-1133">Transmembrane helix</keyword>
<evidence type="ECO:0000256" key="7">
    <source>
        <dbReference type="SAM" id="Phobius"/>
    </source>
</evidence>
<feature type="transmembrane region" description="Helical" evidence="7">
    <location>
        <begin position="207"/>
        <end position="225"/>
    </location>
</feature>
<comment type="subcellular location">
    <subcellularLocation>
        <location evidence="1">Membrane</location>
        <topology evidence="1">Multi-pass membrane protein</topology>
    </subcellularLocation>
</comment>
<dbReference type="Pfam" id="PF01566">
    <property type="entry name" value="Nramp"/>
    <property type="match status" value="1"/>
</dbReference>
<evidence type="ECO:0000256" key="2">
    <source>
        <dbReference type="ARBA" id="ARBA00022448"/>
    </source>
</evidence>
<sequence length="423" mass="46033">MSNSGKLSIWKKILALVLAFGPGIFAIGYTIGTGSVTSMIVAGSTYGMQLLWVLLLSCIFSGLLMYAYGNFALVTGETALYAFKKHLKWGKLIAILIILGISFGQWNSLMGILGISANVIYEIFLIYFPNLVDFKYESVLIIAITVIVIFYGLLMVGKYAFFEKILVIFVTIMGLSFIISLFMVYPLPVEVVKGLIPTIPKVEGGQMMVAAFVGTTMAAATFLSRPLFVKGKGWTIKNRSQQKKDAIIAASLVFFISASVMAVACGALFHQGKPVTQVLDMVNTLEPVAGKFALTLFFFGTLSAGLSSIFPCLLIAPILLADYQSGELDTSSKQFRIITAIASLFALIVPVYGANPIQMQILSQVFNVFVLPLVILGIILLINNKNLMTKYKAGVWLNLGLFAALFFSCVISYNGVVALLDYF</sequence>
<feature type="transmembrane region" description="Helical" evidence="7">
    <location>
        <begin position="166"/>
        <end position="187"/>
    </location>
</feature>
<dbReference type="PANTHER" id="PTHR11706">
    <property type="entry name" value="SOLUTE CARRIER PROTEIN FAMILY 11 MEMBER"/>
    <property type="match status" value="1"/>
</dbReference>
<dbReference type="InterPro" id="IPR001046">
    <property type="entry name" value="NRAMP_fam"/>
</dbReference>
<dbReference type="GO" id="GO:0005886">
    <property type="term" value="C:plasma membrane"/>
    <property type="evidence" value="ECO:0007669"/>
    <property type="project" value="TreeGrafter"/>
</dbReference>
<evidence type="ECO:0000313" key="9">
    <source>
        <dbReference type="Proteomes" id="UP000184314"/>
    </source>
</evidence>
<dbReference type="Proteomes" id="UP000184314">
    <property type="component" value="Unassembled WGS sequence"/>
</dbReference>
<feature type="transmembrane region" description="Helical" evidence="7">
    <location>
        <begin position="361"/>
        <end position="383"/>
    </location>
</feature>
<evidence type="ECO:0000256" key="3">
    <source>
        <dbReference type="ARBA" id="ARBA00022692"/>
    </source>
</evidence>
<feature type="transmembrane region" description="Helical" evidence="7">
    <location>
        <begin position="92"/>
        <end position="116"/>
    </location>
</feature>
<dbReference type="AlphaFoldDB" id="A0A1M6V4A1"/>